<proteinExistence type="predicted"/>
<organism evidence="1 2">
    <name type="scientific">Mesonia mobilis</name>
    <dbReference type="NCBI Taxonomy" id="369791"/>
    <lineage>
        <taxon>Bacteria</taxon>
        <taxon>Pseudomonadati</taxon>
        <taxon>Bacteroidota</taxon>
        <taxon>Flavobacteriia</taxon>
        <taxon>Flavobacteriales</taxon>
        <taxon>Flavobacteriaceae</taxon>
        <taxon>Mesonia</taxon>
    </lineage>
</organism>
<dbReference type="Proteomes" id="UP000615593">
    <property type="component" value="Unassembled WGS sequence"/>
</dbReference>
<dbReference type="GeneID" id="94370402"/>
<evidence type="ECO:0008006" key="3">
    <source>
        <dbReference type="Google" id="ProtNLM"/>
    </source>
</evidence>
<dbReference type="RefSeq" id="WP_027885586.1">
    <property type="nucleotide sequence ID" value="NZ_BMWY01000010.1"/>
</dbReference>
<keyword evidence="2" id="KW-1185">Reference proteome</keyword>
<evidence type="ECO:0000313" key="1">
    <source>
        <dbReference type="EMBL" id="GGZ64400.1"/>
    </source>
</evidence>
<sequence length="233" mass="27379">MKLLITCEHGGNEIPPAYHAFFQHQQQALNSHRGYDQGTLDLFEEVKFLADFSLKSEVSRLLVELNRSLHHRQLFSEVSKEFSAEKKEEILQQYYFPYRNSVEKQIETWVRFQEKVIHLSLHSFTPIFNGIERNADVGILYNSSKTNEKNFSKNFKLQLQQELPGFKIRFNYPYLGKADGLTTYLRKKFPANYTGIELEINQKYVVENQFSAAIKQAIACVLERLRENEHSMF</sequence>
<dbReference type="EMBL" id="BMWY01000010">
    <property type="protein sequence ID" value="GGZ64400.1"/>
    <property type="molecule type" value="Genomic_DNA"/>
</dbReference>
<dbReference type="InterPro" id="IPR007709">
    <property type="entry name" value="N-FG_amidohydro"/>
</dbReference>
<evidence type="ECO:0000313" key="2">
    <source>
        <dbReference type="Proteomes" id="UP000615593"/>
    </source>
</evidence>
<protein>
    <recommendedName>
        <fullName evidence="3">N-formylglutamate amidohydrolase</fullName>
    </recommendedName>
</protein>
<gene>
    <name evidence="1" type="ORF">GCM10008088_27360</name>
</gene>
<comment type="caution">
    <text evidence="1">The sequence shown here is derived from an EMBL/GenBank/DDBJ whole genome shotgun (WGS) entry which is preliminary data.</text>
</comment>
<name>A0ABQ3C297_9FLAO</name>
<dbReference type="SUPFAM" id="SSF53187">
    <property type="entry name" value="Zn-dependent exopeptidases"/>
    <property type="match status" value="1"/>
</dbReference>
<dbReference type="Pfam" id="PF05013">
    <property type="entry name" value="FGase"/>
    <property type="match status" value="1"/>
</dbReference>
<accession>A0ABQ3C297</accession>
<reference evidence="2" key="1">
    <citation type="journal article" date="2019" name="Int. J. Syst. Evol. Microbiol.">
        <title>The Global Catalogue of Microorganisms (GCM) 10K type strain sequencing project: providing services to taxonomists for standard genome sequencing and annotation.</title>
        <authorList>
            <consortium name="The Broad Institute Genomics Platform"/>
            <consortium name="The Broad Institute Genome Sequencing Center for Infectious Disease"/>
            <person name="Wu L."/>
            <person name="Ma J."/>
        </authorList>
    </citation>
    <scope>NUCLEOTIDE SEQUENCE [LARGE SCALE GENOMIC DNA]</scope>
    <source>
        <strain evidence="2">KCTC 12708</strain>
    </source>
</reference>
<dbReference type="Gene3D" id="3.40.630.40">
    <property type="entry name" value="Zn-dependent exopeptidases"/>
    <property type="match status" value="1"/>
</dbReference>